<dbReference type="InterPro" id="IPR041223">
    <property type="entry name" value="ApeA_NTD"/>
</dbReference>
<evidence type="ECO:0000259" key="2">
    <source>
        <dbReference type="Pfam" id="PF18862"/>
    </source>
</evidence>
<dbReference type="Pfam" id="PF18862">
    <property type="entry name" value="ApeA_NTD1"/>
    <property type="match status" value="1"/>
</dbReference>
<evidence type="ECO:0000259" key="1">
    <source>
        <dbReference type="Pfam" id="PF18739"/>
    </source>
</evidence>
<organism evidence="3 4">
    <name type="scientific">Agromyces binzhouensis</name>
    <dbReference type="NCBI Taxonomy" id="1817495"/>
    <lineage>
        <taxon>Bacteria</taxon>
        <taxon>Bacillati</taxon>
        <taxon>Actinomycetota</taxon>
        <taxon>Actinomycetes</taxon>
        <taxon>Micrococcales</taxon>
        <taxon>Microbacteriaceae</taxon>
        <taxon>Agromyces</taxon>
    </lineage>
</organism>
<dbReference type="Pfam" id="PF18739">
    <property type="entry name" value="HEPN_Apea"/>
    <property type="match status" value="1"/>
</dbReference>
<gene>
    <name evidence="3" type="ORF">ESO86_00210</name>
</gene>
<dbReference type="InterPro" id="IPR041229">
    <property type="entry name" value="HEPN_Apea"/>
</dbReference>
<keyword evidence="4" id="KW-1185">Reference proteome</keyword>
<dbReference type="RefSeq" id="WP_129232888.1">
    <property type="nucleotide sequence ID" value="NZ_SDPL01000001.1"/>
</dbReference>
<proteinExistence type="predicted"/>
<comment type="caution">
    <text evidence="3">The sequence shown here is derived from an EMBL/GenBank/DDBJ whole genome shotgun (WGS) entry which is preliminary data.</text>
</comment>
<protein>
    <submittedName>
        <fullName evidence="3">Uncharacterized protein</fullName>
    </submittedName>
</protein>
<dbReference type="Proteomes" id="UP000292881">
    <property type="component" value="Unassembled WGS sequence"/>
</dbReference>
<reference evidence="3 4" key="1">
    <citation type="submission" date="2019-01" db="EMBL/GenBank/DDBJ databases">
        <authorList>
            <person name="Li J."/>
        </authorList>
    </citation>
    <scope>NUCLEOTIDE SEQUENCE [LARGE SCALE GENOMIC DNA]</scope>
    <source>
        <strain evidence="3 4">CGMCC 4.7180</strain>
    </source>
</reference>
<dbReference type="OrthoDB" id="4510694at2"/>
<dbReference type="EMBL" id="SDPL01000001">
    <property type="protein sequence ID" value="RXZ51914.1"/>
    <property type="molecule type" value="Genomic_DNA"/>
</dbReference>
<sequence>MSETVPLRHLLEPGEYRVQWTIPSRETGEITLEGDLDLVADRPPRAHVYGEIPGTYSPGESGTRIASFPQSYYGGLVRGRLLNGQHVLLVDTTIDVIFPDRAALHARAALVGRNPAPDGELSVTQMKAQVEGLDAVAGIPPIHQTEVPMQAPPGTKHLDWSWKAYGQPESTQIWADTEAEVQIRYLNSYSATDWYAFRVSFSPVVLVKPTAPLGIEAVFDDWIEPVRRLISLSTGRRERLTFVSVTLAGKPDIAPDGDEVNEFQIYGSAIHQEPYASRGADVGKLSPAFHFSPQEMSLLAMLRRWQELAADHHPLLESYASLIYARDQHPRSRLLLLIQAIEGFYGHETHAAYEVRLATHKTRREEILALLAKTQNEDVMSFLKKHLMKSPPASLEEALGKTLKAAPVDVVPELKRTALLSEHESVPSGLRIIRNDLAHGNRGYPPEDLHEIVRALDGVVRANLLRVLGCDEASQRAAQQ</sequence>
<evidence type="ECO:0000313" key="4">
    <source>
        <dbReference type="Proteomes" id="UP000292881"/>
    </source>
</evidence>
<name>A0A4Q2JWW1_9MICO</name>
<dbReference type="AlphaFoldDB" id="A0A4Q2JWW1"/>
<accession>A0A4Q2JWW1</accession>
<evidence type="ECO:0000313" key="3">
    <source>
        <dbReference type="EMBL" id="RXZ51914.1"/>
    </source>
</evidence>
<feature type="domain" description="ApeA N-terminal" evidence="2">
    <location>
        <begin position="16"/>
        <end position="292"/>
    </location>
</feature>
<feature type="domain" description="Apea-like HEPN" evidence="1">
    <location>
        <begin position="335"/>
        <end position="472"/>
    </location>
</feature>